<dbReference type="EMBL" id="JBHTRV010000018">
    <property type="protein sequence ID" value="MFE5982685.1"/>
    <property type="molecule type" value="Genomic_DNA"/>
</dbReference>
<dbReference type="InterPro" id="IPR036390">
    <property type="entry name" value="WH_DNA-bd_sf"/>
</dbReference>
<dbReference type="PANTHER" id="PTHR38445">
    <property type="entry name" value="HTH-TYPE TRANSCRIPTIONAL REPRESSOR YTRA"/>
    <property type="match status" value="1"/>
</dbReference>
<dbReference type="SMART" id="SM00345">
    <property type="entry name" value="HTH_GNTR"/>
    <property type="match status" value="1"/>
</dbReference>
<protein>
    <submittedName>
        <fullName evidence="5">GntR family transcriptional regulator</fullName>
    </submittedName>
</protein>
<evidence type="ECO:0000256" key="1">
    <source>
        <dbReference type="ARBA" id="ARBA00023015"/>
    </source>
</evidence>
<name>A0ABW6IYD6_STRWE</name>
<accession>A0ABW6IYD6</accession>
<evidence type="ECO:0000256" key="2">
    <source>
        <dbReference type="ARBA" id="ARBA00023125"/>
    </source>
</evidence>
<dbReference type="RefSeq" id="WP_386252605.1">
    <property type="nucleotide sequence ID" value="NZ_JBHTRV010000018.1"/>
</dbReference>
<evidence type="ECO:0000313" key="6">
    <source>
        <dbReference type="Proteomes" id="UP001600424"/>
    </source>
</evidence>
<dbReference type="SUPFAM" id="SSF46785">
    <property type="entry name" value="Winged helix' DNA-binding domain"/>
    <property type="match status" value="1"/>
</dbReference>
<keyword evidence="2" id="KW-0238">DNA-binding</keyword>
<gene>
    <name evidence="5" type="ORF">ACFQ63_23570</name>
</gene>
<dbReference type="InterPro" id="IPR036388">
    <property type="entry name" value="WH-like_DNA-bd_sf"/>
</dbReference>
<proteinExistence type="predicted"/>
<dbReference type="Proteomes" id="UP001600424">
    <property type="component" value="Unassembled WGS sequence"/>
</dbReference>
<organism evidence="5 6">
    <name type="scientific">Streptomyces wedmorensis</name>
    <dbReference type="NCBI Taxonomy" id="43759"/>
    <lineage>
        <taxon>Bacteria</taxon>
        <taxon>Bacillati</taxon>
        <taxon>Actinomycetota</taxon>
        <taxon>Actinomycetes</taxon>
        <taxon>Kitasatosporales</taxon>
        <taxon>Streptomycetaceae</taxon>
        <taxon>Streptomyces</taxon>
    </lineage>
</organism>
<dbReference type="InterPro" id="IPR000524">
    <property type="entry name" value="Tscrpt_reg_HTH_GntR"/>
</dbReference>
<evidence type="ECO:0000256" key="3">
    <source>
        <dbReference type="ARBA" id="ARBA00023163"/>
    </source>
</evidence>
<dbReference type="PROSITE" id="PS50949">
    <property type="entry name" value="HTH_GNTR"/>
    <property type="match status" value="1"/>
</dbReference>
<keyword evidence="1" id="KW-0805">Transcription regulation</keyword>
<evidence type="ECO:0000259" key="4">
    <source>
        <dbReference type="PROSITE" id="PS50949"/>
    </source>
</evidence>
<keyword evidence="3" id="KW-0804">Transcription</keyword>
<dbReference type="PANTHER" id="PTHR38445:SF7">
    <property type="entry name" value="GNTR-FAMILY TRANSCRIPTIONAL REGULATOR"/>
    <property type="match status" value="1"/>
</dbReference>
<dbReference type="Gene3D" id="1.10.10.10">
    <property type="entry name" value="Winged helix-like DNA-binding domain superfamily/Winged helix DNA-binding domain"/>
    <property type="match status" value="1"/>
</dbReference>
<feature type="domain" description="HTH gntR-type" evidence="4">
    <location>
        <begin position="16"/>
        <end position="84"/>
    </location>
</feature>
<comment type="caution">
    <text evidence="5">The sequence shown here is derived from an EMBL/GenBank/DDBJ whole genome shotgun (WGS) entry which is preliminary data.</text>
</comment>
<dbReference type="Pfam" id="PF00392">
    <property type="entry name" value="GntR"/>
    <property type="match status" value="1"/>
</dbReference>
<keyword evidence="6" id="KW-1185">Reference proteome</keyword>
<reference evidence="5 6" key="1">
    <citation type="submission" date="2024-09" db="EMBL/GenBank/DDBJ databases">
        <title>The Natural Products Discovery Center: Release of the First 8490 Sequenced Strains for Exploring Actinobacteria Biosynthetic Diversity.</title>
        <authorList>
            <person name="Kalkreuter E."/>
            <person name="Kautsar S.A."/>
            <person name="Yang D."/>
            <person name="Bader C.D."/>
            <person name="Teijaro C.N."/>
            <person name="Fluegel L."/>
            <person name="Davis C.M."/>
            <person name="Simpson J.R."/>
            <person name="Lauterbach L."/>
            <person name="Steele A.D."/>
            <person name="Gui C."/>
            <person name="Meng S."/>
            <person name="Li G."/>
            <person name="Viehrig K."/>
            <person name="Ye F."/>
            <person name="Su P."/>
            <person name="Kiefer A.F."/>
            <person name="Nichols A."/>
            <person name="Cepeda A.J."/>
            <person name="Yan W."/>
            <person name="Fan B."/>
            <person name="Jiang Y."/>
            <person name="Adhikari A."/>
            <person name="Zheng C.-J."/>
            <person name="Schuster L."/>
            <person name="Cowan T.M."/>
            <person name="Smanski M.J."/>
            <person name="Chevrette M.G."/>
            <person name="De Carvalho L.P.S."/>
            <person name="Shen B."/>
        </authorList>
    </citation>
    <scope>NUCLEOTIDE SEQUENCE [LARGE SCALE GENOMIC DNA]</scope>
    <source>
        <strain evidence="5 6">NPDC056472</strain>
    </source>
</reference>
<sequence>MEEPVIEFHLNSRSGLSPYQQLVQQVRHALRLGLLKEGDRLPTVKDVARQMAVNPNTVLKAYRELEHDGLVAARPGVGTFVTRTLADGTLAAQGPLRKELQRWLTKARLAGLDDESIEALFVSTFRNSAGEDVA</sequence>
<evidence type="ECO:0000313" key="5">
    <source>
        <dbReference type="EMBL" id="MFE5982685.1"/>
    </source>
</evidence>
<dbReference type="CDD" id="cd07377">
    <property type="entry name" value="WHTH_GntR"/>
    <property type="match status" value="1"/>
</dbReference>